<proteinExistence type="predicted"/>
<evidence type="ECO:0000313" key="8">
    <source>
        <dbReference type="Proteomes" id="UP000823775"/>
    </source>
</evidence>
<dbReference type="Gene3D" id="2.40.50.1060">
    <property type="match status" value="1"/>
</dbReference>
<comment type="function">
    <text evidence="5">DNA-dependent RNA polymerase which catalyzes the transcription of DNA into RNA using the four ribonucleoside triphosphates as substrates.</text>
</comment>
<dbReference type="InterPro" id="IPR036898">
    <property type="entry name" value="RNA_pol_Rpb7-like_N_sf"/>
</dbReference>
<evidence type="ECO:0000256" key="5">
    <source>
        <dbReference type="RuleBase" id="RU369086"/>
    </source>
</evidence>
<comment type="subcellular location">
    <subcellularLocation>
        <location evidence="1 5">Nucleus</location>
    </subcellularLocation>
</comment>
<name>A0ABS8RWB3_DATST</name>
<dbReference type="PANTHER" id="PTHR12709:SF5">
    <property type="entry name" value="DNA-DIRECTED RNA POLYMERASE I SUBUNIT RPA43"/>
    <property type="match status" value="1"/>
</dbReference>
<comment type="caution">
    <text evidence="7">The sequence shown here is derived from an EMBL/GenBank/DDBJ whole genome shotgun (WGS) entry which is preliminary data.</text>
</comment>
<evidence type="ECO:0000313" key="7">
    <source>
        <dbReference type="EMBL" id="MCD7451007.1"/>
    </source>
</evidence>
<keyword evidence="8" id="KW-1185">Reference proteome</keyword>
<protein>
    <recommendedName>
        <fullName evidence="5">DNA-directed RNA polymerase subunit</fullName>
    </recommendedName>
</protein>
<dbReference type="InterPro" id="IPR045113">
    <property type="entry name" value="Rpb7-like"/>
</dbReference>
<dbReference type="Proteomes" id="UP000823775">
    <property type="component" value="Unassembled WGS sequence"/>
</dbReference>
<evidence type="ECO:0000256" key="6">
    <source>
        <dbReference type="SAM" id="MobiDB-lite"/>
    </source>
</evidence>
<keyword evidence="3 5" id="KW-0804">Transcription</keyword>
<gene>
    <name evidence="7" type="ORF">HAX54_009275</name>
</gene>
<keyword evidence="4 5" id="KW-0539">Nucleus</keyword>
<dbReference type="EMBL" id="JACEIK010000150">
    <property type="protein sequence ID" value="MCD7451007.1"/>
    <property type="molecule type" value="Genomic_DNA"/>
</dbReference>
<evidence type="ECO:0000256" key="3">
    <source>
        <dbReference type="ARBA" id="ARBA00023163"/>
    </source>
</evidence>
<evidence type="ECO:0000256" key="2">
    <source>
        <dbReference type="ARBA" id="ARBA00022478"/>
    </source>
</evidence>
<evidence type="ECO:0000256" key="1">
    <source>
        <dbReference type="ARBA" id="ARBA00004123"/>
    </source>
</evidence>
<dbReference type="PANTHER" id="PTHR12709">
    <property type="entry name" value="DNA-DIRECTED RNA POLYMERASE II, III"/>
    <property type="match status" value="1"/>
</dbReference>
<keyword evidence="2 5" id="KW-0240">DNA-directed RNA polymerase</keyword>
<dbReference type="Gene3D" id="3.30.1490.120">
    <property type="entry name" value="RNA polymerase Rpb7-like, N-terminal domain"/>
    <property type="match status" value="1"/>
</dbReference>
<sequence>MEALKECTANLAVYLHPSKAKKVEAAVYRELSSLLFKFNEALDGVVLTYEPKFSSNLAKILPGIHPYFGVRFEAKLLLFNPKPEMLLEGEVVKVGQQSIHIVVLGFSSAVIADEDIREDFKYKIKHGKEVFVSRSHKKHRIKVGTTLRFSVKNFDEEILHICGSLIPANTGSVQWLEMKAEESQAYSTTEKRIGNKRAAELLEPDNLGSSYPWDFPNPGSLPPLKCYNHISVVVDAPLFPLFYGGGGERFAGFSHGVVDEKGGDLDDDGGGGERSWLLVKVVVAESWWLRGMVLDCWSRKENKRRTRHASTLMQPTFLEILRLLTCIEFGPEGGWPNYRELVEQLGCKKNYQQEGTMGKKNKNRDMEGIHYIKKSQQQEQVQTEEESLHQQETELSSQSRRSTRWDKAQRKCYWKKNIKGNVIFKSKGVQPLPNLILTNEAKGRTTEMIRGSENIDPVIIDAQEGSNTTCKDPDPPHPITRVNKIVETHLDEIMEDDNMKPN</sequence>
<accession>A0ABS8RWB3</accession>
<feature type="region of interest" description="Disordered" evidence="6">
    <location>
        <begin position="374"/>
        <end position="403"/>
    </location>
</feature>
<evidence type="ECO:0000256" key="4">
    <source>
        <dbReference type="ARBA" id="ARBA00023242"/>
    </source>
</evidence>
<organism evidence="7 8">
    <name type="scientific">Datura stramonium</name>
    <name type="common">Jimsonweed</name>
    <name type="synonym">Common thornapple</name>
    <dbReference type="NCBI Taxonomy" id="4076"/>
    <lineage>
        <taxon>Eukaryota</taxon>
        <taxon>Viridiplantae</taxon>
        <taxon>Streptophyta</taxon>
        <taxon>Embryophyta</taxon>
        <taxon>Tracheophyta</taxon>
        <taxon>Spermatophyta</taxon>
        <taxon>Magnoliopsida</taxon>
        <taxon>eudicotyledons</taxon>
        <taxon>Gunneridae</taxon>
        <taxon>Pentapetalae</taxon>
        <taxon>asterids</taxon>
        <taxon>lamiids</taxon>
        <taxon>Solanales</taxon>
        <taxon>Solanaceae</taxon>
        <taxon>Solanoideae</taxon>
        <taxon>Datureae</taxon>
        <taxon>Datura</taxon>
    </lineage>
</organism>
<reference evidence="7 8" key="1">
    <citation type="journal article" date="2021" name="BMC Genomics">
        <title>Datura genome reveals duplications of psychoactive alkaloid biosynthetic genes and high mutation rate following tissue culture.</title>
        <authorList>
            <person name="Rajewski A."/>
            <person name="Carter-House D."/>
            <person name="Stajich J."/>
            <person name="Litt A."/>
        </authorList>
    </citation>
    <scope>NUCLEOTIDE SEQUENCE [LARGE SCALE GENOMIC DNA]</scope>
    <source>
        <strain evidence="7">AR-01</strain>
    </source>
</reference>